<proteinExistence type="predicted"/>
<keyword evidence="1" id="KW-0808">Transferase</keyword>
<dbReference type="SUPFAM" id="SSF53756">
    <property type="entry name" value="UDP-Glycosyltransferase/glycogen phosphorylase"/>
    <property type="match status" value="1"/>
</dbReference>
<gene>
    <name evidence="1" type="ORF">F0Q01_10495</name>
</gene>
<organism evidence="1 2">
    <name type="scientific">Pseudobutyrivibrio xylanivorans</name>
    <dbReference type="NCBI Taxonomy" id="185007"/>
    <lineage>
        <taxon>Bacteria</taxon>
        <taxon>Bacillati</taxon>
        <taxon>Bacillota</taxon>
        <taxon>Clostridia</taxon>
        <taxon>Lachnospirales</taxon>
        <taxon>Lachnospiraceae</taxon>
        <taxon>Pseudobutyrivibrio</taxon>
    </lineage>
</organism>
<sequence length="369" mass="42619">MKKIVFITANDLFDENGNGGSKCAKRNYDLLEKHFGKENISVVLLTLPKYITEVKGITMKCFPQPRNIFDIIIANCMGCKKYRHNDERKIRDYIDSVQPDYVYFECSNITKLLRKKALYKQVVFFQNVEADYAWNKVKKEGWRYLPAFFTSLINEKKVKYADILICLNDRDKKRLKEKYGFDANCCWPITFKDLFEKSKLRVKEKNKLLFLGSNFGPNRDGIKWFIENVMPHLSGYILDVVGKGFEELKDSYAGYSNVNIIGTVDNPSDYYYTHNIVVMPILYGAGMKVKTAEAMMHGNTIIATDEALEGYEVDGIEGIYRCNTVEQFVSTIENIKQISCGYNENVRTCFLEKYETSVLKGTLNSLFVD</sequence>
<name>A0A6M0LIE7_PSEXY</name>
<dbReference type="Pfam" id="PF13692">
    <property type="entry name" value="Glyco_trans_1_4"/>
    <property type="match status" value="1"/>
</dbReference>
<dbReference type="RefSeq" id="WP_090488740.1">
    <property type="nucleotide sequence ID" value="NZ_VTVE01000003.1"/>
</dbReference>
<dbReference type="AlphaFoldDB" id="A0A6M0LIE7"/>
<dbReference type="EMBL" id="VTVE01000003">
    <property type="protein sequence ID" value="NEX02305.1"/>
    <property type="molecule type" value="Genomic_DNA"/>
</dbReference>
<evidence type="ECO:0000313" key="2">
    <source>
        <dbReference type="Proteomes" id="UP000473091"/>
    </source>
</evidence>
<dbReference type="Gene3D" id="3.40.50.2000">
    <property type="entry name" value="Glycogen Phosphorylase B"/>
    <property type="match status" value="1"/>
</dbReference>
<reference evidence="1 2" key="2">
    <citation type="submission" date="2020-03" db="EMBL/GenBank/DDBJ databases">
        <title>Investigating the evolutionary divergence of the Butyrivibrio group.</title>
        <authorList>
            <person name="Skvortsov T."/>
            <person name="Santos F.G."/>
            <person name="Ting K.S."/>
            <person name="Creevey C.J."/>
        </authorList>
    </citation>
    <scope>NUCLEOTIDE SEQUENCE [LARGE SCALE GENOMIC DNA]</scope>
    <source>
        <strain evidence="1 2">MZ8</strain>
    </source>
</reference>
<reference evidence="1 2" key="1">
    <citation type="submission" date="2019-09" db="EMBL/GenBank/DDBJ databases">
        <authorList>
            <person name="Pidcock S.E."/>
            <person name="Huws S.A."/>
        </authorList>
    </citation>
    <scope>NUCLEOTIDE SEQUENCE [LARGE SCALE GENOMIC DNA]</scope>
    <source>
        <strain evidence="1 2">MZ8</strain>
    </source>
</reference>
<dbReference type="GO" id="GO:0016740">
    <property type="term" value="F:transferase activity"/>
    <property type="evidence" value="ECO:0007669"/>
    <property type="project" value="UniProtKB-KW"/>
</dbReference>
<dbReference type="Proteomes" id="UP000473091">
    <property type="component" value="Unassembled WGS sequence"/>
</dbReference>
<evidence type="ECO:0000313" key="1">
    <source>
        <dbReference type="EMBL" id="NEX02305.1"/>
    </source>
</evidence>
<comment type="caution">
    <text evidence="1">The sequence shown here is derived from an EMBL/GenBank/DDBJ whole genome shotgun (WGS) entry which is preliminary data.</text>
</comment>
<accession>A0A6M0LIE7</accession>
<protein>
    <submittedName>
        <fullName evidence="1">Glycosyltransferase family 4 protein</fullName>
    </submittedName>
</protein>